<dbReference type="PANTHER" id="PTHR43877:SF2">
    <property type="entry name" value="AMINOALKYLPHOSPHONATE N-ACETYLTRANSFERASE-RELATED"/>
    <property type="match status" value="1"/>
</dbReference>
<dbReference type="GO" id="GO:0016747">
    <property type="term" value="F:acyltransferase activity, transferring groups other than amino-acyl groups"/>
    <property type="evidence" value="ECO:0007669"/>
    <property type="project" value="InterPro"/>
</dbReference>
<protein>
    <submittedName>
        <fullName evidence="4">N-terminal acetyltransferase, GNAT family</fullName>
    </submittedName>
</protein>
<dbReference type="CDD" id="cd04301">
    <property type="entry name" value="NAT_SF"/>
    <property type="match status" value="2"/>
</dbReference>
<dbReference type="STRING" id="1212491.LFA_0162"/>
<sequence>MLTKTHQLDEEQLKQLEELRVLCKGRDSSTPNLYTHILAQPRAFPASLLYYNDQHQLIAFLGVYFFYDDAVEVSLLVHPSYRRQGIGKQLILAILPLVQSQNYHKLIFSSPAQLNNLWLFTNGFSYLHSEYYMERDDLNPLLEYKQTLTYRTATEDDIPLLCAFDEACFPTKQLDSVERFQHLLNGREYQIIIAYQNNRPIGKAHLRWLDNGATLSDIAVLPAKQGQGLGTTLITYCINMALSEGKPHLNLDVETHNERALKLYTRLGFVTQNACDYWAIDANNFLN</sequence>
<feature type="domain" description="N-acetyltransferase" evidence="3">
    <location>
        <begin position="148"/>
        <end position="287"/>
    </location>
</feature>
<feature type="domain" description="N-acetyltransferase" evidence="3">
    <location>
        <begin position="3"/>
        <end position="149"/>
    </location>
</feature>
<dbReference type="Proteomes" id="UP000032430">
    <property type="component" value="Chromosome I"/>
</dbReference>
<dbReference type="InterPro" id="IPR000182">
    <property type="entry name" value="GNAT_dom"/>
</dbReference>
<dbReference type="PANTHER" id="PTHR43877">
    <property type="entry name" value="AMINOALKYLPHOSPHONATE N-ACETYLTRANSFERASE-RELATED-RELATED"/>
    <property type="match status" value="1"/>
</dbReference>
<evidence type="ECO:0000313" key="4">
    <source>
        <dbReference type="EMBL" id="CEG55642.1"/>
    </source>
</evidence>
<dbReference type="PROSITE" id="PS51186">
    <property type="entry name" value="GNAT"/>
    <property type="match status" value="2"/>
</dbReference>
<reference evidence="5" key="1">
    <citation type="submission" date="2014-09" db="EMBL/GenBank/DDBJ databases">
        <authorList>
            <person name="Gomez-Valero L."/>
        </authorList>
    </citation>
    <scope>NUCLEOTIDE SEQUENCE [LARGE SCALE GENOMIC DNA]</scope>
    <source>
        <strain evidence="5">ATCC700992</strain>
    </source>
</reference>
<organism evidence="4 5">
    <name type="scientific">Legionella fallonii LLAP-10</name>
    <dbReference type="NCBI Taxonomy" id="1212491"/>
    <lineage>
        <taxon>Bacteria</taxon>
        <taxon>Pseudomonadati</taxon>
        <taxon>Pseudomonadota</taxon>
        <taxon>Gammaproteobacteria</taxon>
        <taxon>Legionellales</taxon>
        <taxon>Legionellaceae</taxon>
        <taxon>Legionella</taxon>
    </lineage>
</organism>
<evidence type="ECO:0000313" key="5">
    <source>
        <dbReference type="Proteomes" id="UP000032430"/>
    </source>
</evidence>
<evidence type="ECO:0000256" key="1">
    <source>
        <dbReference type="ARBA" id="ARBA00022679"/>
    </source>
</evidence>
<dbReference type="AlphaFoldDB" id="A0A098FZI5"/>
<keyword evidence="2" id="KW-0012">Acyltransferase</keyword>
<accession>A0A098FZI5</accession>
<keyword evidence="1 4" id="KW-0808">Transferase</keyword>
<evidence type="ECO:0000259" key="3">
    <source>
        <dbReference type="PROSITE" id="PS51186"/>
    </source>
</evidence>
<name>A0A098FZI5_9GAMM</name>
<evidence type="ECO:0000256" key="2">
    <source>
        <dbReference type="ARBA" id="ARBA00023315"/>
    </source>
</evidence>
<proteinExistence type="predicted"/>
<dbReference type="Gene3D" id="3.40.630.30">
    <property type="match status" value="2"/>
</dbReference>
<keyword evidence="5" id="KW-1185">Reference proteome</keyword>
<dbReference type="InterPro" id="IPR016181">
    <property type="entry name" value="Acyl_CoA_acyltransferase"/>
</dbReference>
<dbReference type="SUPFAM" id="SSF55729">
    <property type="entry name" value="Acyl-CoA N-acyltransferases (Nat)"/>
    <property type="match status" value="2"/>
</dbReference>
<dbReference type="OrthoDB" id="9796919at2"/>
<dbReference type="Pfam" id="PF00583">
    <property type="entry name" value="Acetyltransf_1"/>
    <property type="match status" value="2"/>
</dbReference>
<dbReference type="KEGG" id="lfa:LFA_0162"/>
<dbReference type="HOGENOM" id="CLU_070012_1_1_6"/>
<dbReference type="RefSeq" id="WP_045094488.1">
    <property type="nucleotide sequence ID" value="NZ_LN614827.1"/>
</dbReference>
<gene>
    <name evidence="4" type="primary">vipF</name>
    <name evidence="4" type="ORF">LFA_0162</name>
</gene>
<dbReference type="InterPro" id="IPR050832">
    <property type="entry name" value="Bact_Acetyltransf"/>
</dbReference>
<dbReference type="EMBL" id="LN614827">
    <property type="protein sequence ID" value="CEG55642.1"/>
    <property type="molecule type" value="Genomic_DNA"/>
</dbReference>